<feature type="domain" description="SHSP" evidence="3">
    <location>
        <begin position="30"/>
        <end position="146"/>
    </location>
</feature>
<proteinExistence type="inferred from homology"/>
<evidence type="ECO:0000256" key="2">
    <source>
        <dbReference type="RuleBase" id="RU003616"/>
    </source>
</evidence>
<dbReference type="EMBL" id="JBHSTI010000008">
    <property type="protein sequence ID" value="MFC6238084.1"/>
    <property type="molecule type" value="Genomic_DNA"/>
</dbReference>
<dbReference type="Gene3D" id="2.60.40.790">
    <property type="match status" value="1"/>
</dbReference>
<dbReference type="InterPro" id="IPR008978">
    <property type="entry name" value="HSP20-like_chaperone"/>
</dbReference>
<organism evidence="4 5">
    <name type="scientific">Longivirga aurantiaca</name>
    <dbReference type="NCBI Taxonomy" id="1837743"/>
    <lineage>
        <taxon>Bacteria</taxon>
        <taxon>Bacillati</taxon>
        <taxon>Actinomycetota</taxon>
        <taxon>Actinomycetes</taxon>
        <taxon>Sporichthyales</taxon>
        <taxon>Sporichthyaceae</taxon>
        <taxon>Longivirga</taxon>
    </lineage>
</organism>
<evidence type="ECO:0000259" key="3">
    <source>
        <dbReference type="PROSITE" id="PS01031"/>
    </source>
</evidence>
<evidence type="ECO:0000256" key="1">
    <source>
        <dbReference type="PROSITE-ProRule" id="PRU00285"/>
    </source>
</evidence>
<accession>A0ABW1T1D3</accession>
<evidence type="ECO:0000313" key="4">
    <source>
        <dbReference type="EMBL" id="MFC6238084.1"/>
    </source>
</evidence>
<name>A0ABW1T1D3_9ACTN</name>
<comment type="caution">
    <text evidence="4">The sequence shown here is derived from an EMBL/GenBank/DDBJ whole genome shotgun (WGS) entry which is preliminary data.</text>
</comment>
<dbReference type="SUPFAM" id="SSF49764">
    <property type="entry name" value="HSP20-like chaperones"/>
    <property type="match status" value="1"/>
</dbReference>
<dbReference type="InterPro" id="IPR031107">
    <property type="entry name" value="Small_HSP"/>
</dbReference>
<dbReference type="CDD" id="cd06464">
    <property type="entry name" value="ACD_sHsps-like"/>
    <property type="match status" value="1"/>
</dbReference>
<gene>
    <name evidence="4" type="ORF">ACFQGU_09350</name>
</gene>
<dbReference type="RefSeq" id="WP_386765976.1">
    <property type="nucleotide sequence ID" value="NZ_JBHSTI010000008.1"/>
</dbReference>
<keyword evidence="5" id="KW-1185">Reference proteome</keyword>
<protein>
    <submittedName>
        <fullName evidence="4">Hsp20/alpha crystallin family protein</fullName>
    </submittedName>
</protein>
<reference evidence="5" key="1">
    <citation type="journal article" date="2019" name="Int. J. Syst. Evol. Microbiol.">
        <title>The Global Catalogue of Microorganisms (GCM) 10K type strain sequencing project: providing services to taxonomists for standard genome sequencing and annotation.</title>
        <authorList>
            <consortium name="The Broad Institute Genomics Platform"/>
            <consortium name="The Broad Institute Genome Sequencing Center for Infectious Disease"/>
            <person name="Wu L."/>
            <person name="Ma J."/>
        </authorList>
    </citation>
    <scope>NUCLEOTIDE SEQUENCE [LARGE SCALE GENOMIC DNA]</scope>
    <source>
        <strain evidence="5">CGMCC 4.7317</strain>
    </source>
</reference>
<dbReference type="Proteomes" id="UP001596138">
    <property type="component" value="Unassembled WGS sequence"/>
</dbReference>
<dbReference type="PANTHER" id="PTHR11527">
    <property type="entry name" value="HEAT-SHOCK PROTEIN 20 FAMILY MEMBER"/>
    <property type="match status" value="1"/>
</dbReference>
<dbReference type="Pfam" id="PF00011">
    <property type="entry name" value="HSP20"/>
    <property type="match status" value="1"/>
</dbReference>
<dbReference type="InterPro" id="IPR002068">
    <property type="entry name" value="A-crystallin/Hsp20_dom"/>
</dbReference>
<evidence type="ECO:0000313" key="5">
    <source>
        <dbReference type="Proteomes" id="UP001596138"/>
    </source>
</evidence>
<comment type="similarity">
    <text evidence="1 2">Belongs to the small heat shock protein (HSP20) family.</text>
</comment>
<dbReference type="PROSITE" id="PS01031">
    <property type="entry name" value="SHSP"/>
    <property type="match status" value="1"/>
</dbReference>
<sequence>MTTIEKYERPTFQDVLWSTWPFSSLALEFPVRDMASMRIEEFMDGDTLVVRAELPGIDPAKDVEITVADGFMTIAAERTQEKTEGEEGKPGYRSEFSYGSYRRVVRMPAGVREDDVTATYHDGILEVRVPVASEPPTPGKVPVTRV</sequence>